<dbReference type="InterPro" id="IPR013106">
    <property type="entry name" value="Ig_V-set"/>
</dbReference>
<dbReference type="GO" id="GO:0009617">
    <property type="term" value="P:response to bacterium"/>
    <property type="evidence" value="ECO:0007669"/>
    <property type="project" value="TreeGrafter"/>
</dbReference>
<reference evidence="10" key="2">
    <citation type="submission" date="2025-08" db="UniProtKB">
        <authorList>
            <consortium name="Ensembl"/>
        </authorList>
    </citation>
    <scope>IDENTIFICATION</scope>
</reference>
<keyword evidence="5 8" id="KW-0472">Membrane</keyword>
<dbReference type="AlphaFoldDB" id="A0AAY5ET88"/>
<dbReference type="SUPFAM" id="SSF48726">
    <property type="entry name" value="Immunoglobulin"/>
    <property type="match status" value="1"/>
</dbReference>
<evidence type="ECO:0000256" key="4">
    <source>
        <dbReference type="ARBA" id="ARBA00022859"/>
    </source>
</evidence>
<dbReference type="GO" id="GO:0005886">
    <property type="term" value="C:plasma membrane"/>
    <property type="evidence" value="ECO:0007669"/>
    <property type="project" value="UniProtKB-SubCell"/>
</dbReference>
<evidence type="ECO:0000256" key="3">
    <source>
        <dbReference type="ARBA" id="ARBA00022729"/>
    </source>
</evidence>
<keyword evidence="4" id="KW-0391">Immunity</keyword>
<dbReference type="GeneTree" id="ENSGT01120000273824"/>
<keyword evidence="8" id="KW-0812">Transmembrane</keyword>
<evidence type="ECO:0000313" key="11">
    <source>
        <dbReference type="Proteomes" id="UP000314983"/>
    </source>
</evidence>
<dbReference type="Ensembl" id="ENSEEET00000063656.1">
    <property type="protein sequence ID" value="ENSEEEP00000059774.1"/>
    <property type="gene ID" value="ENSEEEG00000025695.1"/>
</dbReference>
<dbReference type="InterPro" id="IPR013783">
    <property type="entry name" value="Ig-like_fold"/>
</dbReference>
<dbReference type="InterPro" id="IPR003599">
    <property type="entry name" value="Ig_sub"/>
</dbReference>
<dbReference type="PANTHER" id="PTHR19433">
    <property type="entry name" value="T-CELL RECEPTOR ALPHA CHAIN V REGION-RELATED"/>
    <property type="match status" value="1"/>
</dbReference>
<dbReference type="InterPro" id="IPR007110">
    <property type="entry name" value="Ig-like_dom"/>
</dbReference>
<evidence type="ECO:0000256" key="7">
    <source>
        <dbReference type="ARBA" id="ARBA00023180"/>
    </source>
</evidence>
<feature type="domain" description="Ig-like" evidence="9">
    <location>
        <begin position="33"/>
        <end position="126"/>
    </location>
</feature>
<evidence type="ECO:0000256" key="6">
    <source>
        <dbReference type="ARBA" id="ARBA00023157"/>
    </source>
</evidence>
<dbReference type="Gene3D" id="2.60.40.10">
    <property type="entry name" value="Immunoglobulins"/>
    <property type="match status" value="1"/>
</dbReference>
<comment type="subcellular location">
    <subcellularLocation>
        <location evidence="1">Cell membrane</location>
    </subcellularLocation>
</comment>
<proteinExistence type="predicted"/>
<keyword evidence="2" id="KW-1003">Cell membrane</keyword>
<organism evidence="10 11">
    <name type="scientific">Electrophorus electricus</name>
    <name type="common">Electric eel</name>
    <name type="synonym">Gymnotus electricus</name>
    <dbReference type="NCBI Taxonomy" id="8005"/>
    <lineage>
        <taxon>Eukaryota</taxon>
        <taxon>Metazoa</taxon>
        <taxon>Chordata</taxon>
        <taxon>Craniata</taxon>
        <taxon>Vertebrata</taxon>
        <taxon>Euteleostomi</taxon>
        <taxon>Actinopterygii</taxon>
        <taxon>Neopterygii</taxon>
        <taxon>Teleostei</taxon>
        <taxon>Ostariophysi</taxon>
        <taxon>Gymnotiformes</taxon>
        <taxon>Gymnotoidei</taxon>
        <taxon>Gymnotidae</taxon>
        <taxon>Electrophorus</taxon>
    </lineage>
</organism>
<feature type="transmembrane region" description="Helical" evidence="8">
    <location>
        <begin position="9"/>
        <end position="31"/>
    </location>
</feature>
<reference evidence="10 11" key="1">
    <citation type="submission" date="2020-05" db="EMBL/GenBank/DDBJ databases">
        <title>Electrophorus electricus (electric eel) genome, fEleEle1, primary haplotype.</title>
        <authorList>
            <person name="Myers G."/>
            <person name="Meyer A."/>
            <person name="Fedrigo O."/>
            <person name="Formenti G."/>
            <person name="Rhie A."/>
            <person name="Tracey A."/>
            <person name="Sims Y."/>
            <person name="Jarvis E.D."/>
        </authorList>
    </citation>
    <scope>NUCLEOTIDE SEQUENCE [LARGE SCALE GENOMIC DNA]</scope>
</reference>
<evidence type="ECO:0000256" key="5">
    <source>
        <dbReference type="ARBA" id="ARBA00023136"/>
    </source>
</evidence>
<keyword evidence="6" id="KW-1015">Disulfide bond</keyword>
<evidence type="ECO:0000256" key="8">
    <source>
        <dbReference type="SAM" id="Phobius"/>
    </source>
</evidence>
<sequence>IDWAVAHQYLLDSIFSFYFFFLIGLTLFHFIDPVQTTNLATQEVLKQPGENITLNCTFTAKSDNIPCMWYKQRLNREPQQVGYVQKYKVATILSPFNNSRFKIIWNNTNTLTILNLTEDYKETYFCGGTDGKVINFYSAMFVNVTGK</sequence>
<keyword evidence="3" id="KW-0732">Signal</keyword>
<keyword evidence="8" id="KW-1133">Transmembrane helix</keyword>
<evidence type="ECO:0000256" key="1">
    <source>
        <dbReference type="ARBA" id="ARBA00004236"/>
    </source>
</evidence>
<accession>A0AAY5ET88</accession>
<reference evidence="10" key="3">
    <citation type="submission" date="2025-09" db="UniProtKB">
        <authorList>
            <consortium name="Ensembl"/>
        </authorList>
    </citation>
    <scope>IDENTIFICATION</scope>
</reference>
<dbReference type="InterPro" id="IPR052051">
    <property type="entry name" value="TCR_complex_component"/>
</dbReference>
<keyword evidence="7" id="KW-0325">Glycoprotein</keyword>
<evidence type="ECO:0000256" key="2">
    <source>
        <dbReference type="ARBA" id="ARBA00022475"/>
    </source>
</evidence>
<dbReference type="PROSITE" id="PS50835">
    <property type="entry name" value="IG_LIKE"/>
    <property type="match status" value="1"/>
</dbReference>
<dbReference type="InterPro" id="IPR036179">
    <property type="entry name" value="Ig-like_dom_sf"/>
</dbReference>
<dbReference type="Pfam" id="PF07686">
    <property type="entry name" value="V-set"/>
    <property type="match status" value="1"/>
</dbReference>
<keyword evidence="11" id="KW-1185">Reference proteome</keyword>
<dbReference type="SMART" id="SM00409">
    <property type="entry name" value="IG"/>
    <property type="match status" value="1"/>
</dbReference>
<dbReference type="Proteomes" id="UP000314983">
    <property type="component" value="Chromosome 12"/>
</dbReference>
<name>A0AAY5ET88_ELEEL</name>
<protein>
    <recommendedName>
        <fullName evidence="9">Ig-like domain-containing protein</fullName>
    </recommendedName>
</protein>
<dbReference type="CDD" id="cd00099">
    <property type="entry name" value="IgV"/>
    <property type="match status" value="1"/>
</dbReference>
<evidence type="ECO:0000313" key="10">
    <source>
        <dbReference type="Ensembl" id="ENSEEEP00000059774.1"/>
    </source>
</evidence>
<evidence type="ECO:0000259" key="9">
    <source>
        <dbReference type="PROSITE" id="PS50835"/>
    </source>
</evidence>
<dbReference type="PANTHER" id="PTHR19433:SF127">
    <property type="entry name" value="NITR9"/>
    <property type="match status" value="1"/>
</dbReference>
<dbReference type="GO" id="GO:0002376">
    <property type="term" value="P:immune system process"/>
    <property type="evidence" value="ECO:0007669"/>
    <property type="project" value="UniProtKB-KW"/>
</dbReference>